<keyword evidence="6" id="KW-0479">Metal-binding</keyword>
<dbReference type="PANTHER" id="PTHR10161:SF14">
    <property type="entry name" value="TARTRATE-RESISTANT ACID PHOSPHATASE TYPE 5"/>
    <property type="match status" value="1"/>
</dbReference>
<dbReference type="Pfam" id="PF00149">
    <property type="entry name" value="Metallophos"/>
    <property type="match status" value="1"/>
</dbReference>
<evidence type="ECO:0000256" key="4">
    <source>
        <dbReference type="ARBA" id="ARBA00022801"/>
    </source>
</evidence>
<dbReference type="InterPro" id="IPR024927">
    <property type="entry name" value="Acid_PPase"/>
</dbReference>
<dbReference type="Proteomes" id="UP000622475">
    <property type="component" value="Unassembled WGS sequence"/>
</dbReference>
<dbReference type="EC" id="3.1.3.2" evidence="2 5"/>
<accession>A0A929L3D2</accession>
<evidence type="ECO:0000256" key="1">
    <source>
        <dbReference type="ARBA" id="ARBA00000032"/>
    </source>
</evidence>
<dbReference type="PANTHER" id="PTHR10161">
    <property type="entry name" value="TARTRATE-RESISTANT ACID PHOSPHATASE TYPE 5"/>
    <property type="match status" value="1"/>
</dbReference>
<dbReference type="RefSeq" id="WP_194112963.1">
    <property type="nucleotide sequence ID" value="NZ_JADFFL010000007.1"/>
</dbReference>
<feature type="domain" description="Calcineurin-like phosphoesterase" evidence="7">
    <location>
        <begin position="52"/>
        <end position="256"/>
    </location>
</feature>
<dbReference type="InterPro" id="IPR004843">
    <property type="entry name" value="Calcineurin-like_PHP"/>
</dbReference>
<gene>
    <name evidence="8" type="ORF">IRJ16_17670</name>
</gene>
<evidence type="ECO:0000256" key="5">
    <source>
        <dbReference type="PIRNR" id="PIRNR000898"/>
    </source>
</evidence>
<keyword evidence="9" id="KW-1185">Reference proteome</keyword>
<feature type="binding site" evidence="6">
    <location>
        <position position="94"/>
    </location>
    <ligand>
        <name>Fe cation</name>
        <dbReference type="ChEBI" id="CHEBI:24875"/>
        <label>1</label>
    </ligand>
</feature>
<keyword evidence="3" id="KW-0732">Signal</keyword>
<evidence type="ECO:0000259" key="7">
    <source>
        <dbReference type="Pfam" id="PF00149"/>
    </source>
</evidence>
<feature type="binding site" evidence="6">
    <location>
        <position position="253"/>
    </location>
    <ligand>
        <name>Fe cation</name>
        <dbReference type="ChEBI" id="CHEBI:24875"/>
        <label>2</label>
    </ligand>
</feature>
<dbReference type="PIRSF" id="PIRSF000898">
    <property type="entry name" value="Acid_Ptase_5"/>
    <property type="match status" value="1"/>
</dbReference>
<organism evidence="8 9">
    <name type="scientific">Mucilaginibacter myungsuensis</name>
    <dbReference type="NCBI Taxonomy" id="649104"/>
    <lineage>
        <taxon>Bacteria</taxon>
        <taxon>Pseudomonadati</taxon>
        <taxon>Bacteroidota</taxon>
        <taxon>Sphingobacteriia</taxon>
        <taxon>Sphingobacteriales</taxon>
        <taxon>Sphingobacteriaceae</taxon>
        <taxon>Mucilaginibacter</taxon>
    </lineage>
</organism>
<evidence type="ECO:0000256" key="2">
    <source>
        <dbReference type="ARBA" id="ARBA00012646"/>
    </source>
</evidence>
<comment type="catalytic activity">
    <reaction evidence="1 5">
        <text>a phosphate monoester + H2O = an alcohol + phosphate</text>
        <dbReference type="Rhea" id="RHEA:15017"/>
        <dbReference type="ChEBI" id="CHEBI:15377"/>
        <dbReference type="ChEBI" id="CHEBI:30879"/>
        <dbReference type="ChEBI" id="CHEBI:43474"/>
        <dbReference type="ChEBI" id="CHEBI:67140"/>
        <dbReference type="EC" id="3.1.3.2"/>
    </reaction>
</comment>
<feature type="binding site" evidence="6">
    <location>
        <position position="215"/>
    </location>
    <ligand>
        <name>Fe cation</name>
        <dbReference type="ChEBI" id="CHEBI:24875"/>
        <label>2</label>
    </ligand>
</feature>
<dbReference type="EMBL" id="JADFFL010000007">
    <property type="protein sequence ID" value="MBE9663719.1"/>
    <property type="molecule type" value="Genomic_DNA"/>
</dbReference>
<feature type="binding site" evidence="6">
    <location>
        <position position="91"/>
    </location>
    <ligand>
        <name>Fe cation</name>
        <dbReference type="ChEBI" id="CHEBI:24875"/>
        <label>2</label>
    </ligand>
</feature>
<dbReference type="AlphaFoldDB" id="A0A929L3D2"/>
<dbReference type="GO" id="GO:0003993">
    <property type="term" value="F:acid phosphatase activity"/>
    <property type="evidence" value="ECO:0007669"/>
    <property type="project" value="UniProtKB-UniRule"/>
</dbReference>
<evidence type="ECO:0000313" key="9">
    <source>
        <dbReference type="Proteomes" id="UP000622475"/>
    </source>
</evidence>
<proteinExistence type="predicted"/>
<dbReference type="GO" id="GO:0046872">
    <property type="term" value="F:metal ion binding"/>
    <property type="evidence" value="ECO:0007669"/>
    <property type="project" value="UniProtKB-KW"/>
</dbReference>
<feature type="binding site" evidence="6">
    <location>
        <position position="58"/>
    </location>
    <ligand>
        <name>Fe cation</name>
        <dbReference type="ChEBI" id="CHEBI:24875"/>
        <label>1</label>
    </ligand>
</feature>
<feature type="binding site" evidence="6">
    <location>
        <position position="91"/>
    </location>
    <ligand>
        <name>Fe cation</name>
        <dbReference type="ChEBI" id="CHEBI:24875"/>
        <label>1</label>
    </ligand>
</feature>
<keyword evidence="5 6" id="KW-0408">Iron</keyword>
<evidence type="ECO:0000313" key="8">
    <source>
        <dbReference type="EMBL" id="MBE9663719.1"/>
    </source>
</evidence>
<dbReference type="InterPro" id="IPR029052">
    <property type="entry name" value="Metallo-depent_PP-like"/>
</dbReference>
<comment type="caution">
    <text evidence="8">The sequence shown here is derived from an EMBL/GenBank/DDBJ whole genome shotgun (WGS) entry which is preliminary data.</text>
</comment>
<protein>
    <recommendedName>
        <fullName evidence="2 5">acid phosphatase</fullName>
        <ecNumber evidence="2 5">3.1.3.2</ecNumber>
    </recommendedName>
</protein>
<evidence type="ECO:0000256" key="3">
    <source>
        <dbReference type="ARBA" id="ARBA00022729"/>
    </source>
</evidence>
<reference evidence="8" key="1">
    <citation type="submission" date="2020-10" db="EMBL/GenBank/DDBJ databases">
        <title>Mucilaginibacter mali sp. nov., isolated from rhizosphere soil of apple orchard.</title>
        <authorList>
            <person name="Lee J.-S."/>
            <person name="Kim H.S."/>
            <person name="Kim J.-S."/>
        </authorList>
    </citation>
    <scope>NUCLEOTIDE SEQUENCE</scope>
    <source>
        <strain evidence="8">KCTC 22746</strain>
    </source>
</reference>
<dbReference type="InterPro" id="IPR051558">
    <property type="entry name" value="Metallophosphoesterase_PAP"/>
</dbReference>
<sequence length="325" mass="36772">MKRRDFVKTTGLTALGLSVLGTQDSFANDNTTHLESDDLSPSAKADENFPINFIAVGDWGRNGEYDQQEVAKQMGAWARKNSNDFIIATGDNFYPRGVVSEHDPLWNFSFENIYTAHKLQCDWYAVLGNHDYGSGPDAQVRYSKISRRWKMPALYYTKEVNLGNPENEKALFVMIDTDPMLFEDKKEYVNKQMAWLEHTLANASAKVKWKIVVGHHPAYTVGPRIKNYDTLTARKMLTDVFNKHKVDLYLSGHDHSLQHLKPIGFTHQFISGAGSELTPVTTGIPYSRFETSENGFMYFSVIANAIRVKAINVAGKVVYETQLSK</sequence>
<name>A0A929L3D2_9SPHI</name>
<comment type="cofactor">
    <cofactor evidence="6">
        <name>Fe cation</name>
        <dbReference type="ChEBI" id="CHEBI:24875"/>
    </cofactor>
    <text evidence="6">Binds 2 iron ions per subunit.</text>
</comment>
<keyword evidence="4 5" id="KW-0378">Hydrolase</keyword>
<dbReference type="Gene3D" id="3.60.21.10">
    <property type="match status" value="1"/>
</dbReference>
<feature type="binding site" evidence="6">
    <location>
        <position position="129"/>
    </location>
    <ligand>
        <name>Fe cation</name>
        <dbReference type="ChEBI" id="CHEBI:24875"/>
        <label>2</label>
    </ligand>
</feature>
<feature type="binding site" evidence="6">
    <location>
        <position position="255"/>
    </location>
    <ligand>
        <name>Fe cation</name>
        <dbReference type="ChEBI" id="CHEBI:24875"/>
        <label>1</label>
    </ligand>
</feature>
<dbReference type="SUPFAM" id="SSF56300">
    <property type="entry name" value="Metallo-dependent phosphatases"/>
    <property type="match status" value="1"/>
</dbReference>
<evidence type="ECO:0000256" key="6">
    <source>
        <dbReference type="PIRSR" id="PIRSR000898-1"/>
    </source>
</evidence>